<keyword evidence="1" id="KW-0732">Signal</keyword>
<feature type="signal peptide" evidence="1">
    <location>
        <begin position="1"/>
        <end position="24"/>
    </location>
</feature>
<sequence length="160" mass="17089">MLKISTSIGLLIVFVAIAESASLAASINNWANDFTSAIRSNVADTIQQSLTPTIQNLESRIAAIDSRTYDIPTTFTMNGRRIRFNGSYFTRGRNGPRLDQAETEQAWAALRRSYMRALSSVQGGYGRFAALGPAMISSYGGAPAMISSLGTPGSLSMIAG</sequence>
<reference evidence="2" key="1">
    <citation type="submission" date="2021-02" db="EMBL/GenBank/DDBJ databases">
        <authorList>
            <person name="Nowell W R."/>
        </authorList>
    </citation>
    <scope>NUCLEOTIDE SEQUENCE</scope>
    <source>
        <strain evidence="2">Ploen Becks lab</strain>
    </source>
</reference>
<keyword evidence="3" id="KW-1185">Reference proteome</keyword>
<protein>
    <submittedName>
        <fullName evidence="2">Uncharacterized protein</fullName>
    </submittedName>
</protein>
<dbReference type="AlphaFoldDB" id="A0A813M5R6"/>
<organism evidence="2 3">
    <name type="scientific">Brachionus calyciflorus</name>
    <dbReference type="NCBI Taxonomy" id="104777"/>
    <lineage>
        <taxon>Eukaryota</taxon>
        <taxon>Metazoa</taxon>
        <taxon>Spiralia</taxon>
        <taxon>Gnathifera</taxon>
        <taxon>Rotifera</taxon>
        <taxon>Eurotatoria</taxon>
        <taxon>Monogononta</taxon>
        <taxon>Pseudotrocha</taxon>
        <taxon>Ploima</taxon>
        <taxon>Brachionidae</taxon>
        <taxon>Brachionus</taxon>
    </lineage>
</organism>
<comment type="caution">
    <text evidence="2">The sequence shown here is derived from an EMBL/GenBank/DDBJ whole genome shotgun (WGS) entry which is preliminary data.</text>
</comment>
<gene>
    <name evidence="2" type="ORF">OXX778_LOCUS51</name>
</gene>
<evidence type="ECO:0000313" key="2">
    <source>
        <dbReference type="EMBL" id="CAF0703496.1"/>
    </source>
</evidence>
<evidence type="ECO:0000256" key="1">
    <source>
        <dbReference type="SAM" id="SignalP"/>
    </source>
</evidence>
<evidence type="ECO:0000313" key="3">
    <source>
        <dbReference type="Proteomes" id="UP000663879"/>
    </source>
</evidence>
<name>A0A813M5R6_9BILA</name>
<accession>A0A813M5R6</accession>
<proteinExistence type="predicted"/>
<feature type="chain" id="PRO_5032789389" evidence="1">
    <location>
        <begin position="25"/>
        <end position="160"/>
    </location>
</feature>
<dbReference type="EMBL" id="CAJNOC010000003">
    <property type="protein sequence ID" value="CAF0703496.1"/>
    <property type="molecule type" value="Genomic_DNA"/>
</dbReference>
<dbReference type="Proteomes" id="UP000663879">
    <property type="component" value="Unassembled WGS sequence"/>
</dbReference>